<organism evidence="2">
    <name type="scientific">Nonomuraea gerenzanensis</name>
    <dbReference type="NCBI Taxonomy" id="93944"/>
    <lineage>
        <taxon>Bacteria</taxon>
        <taxon>Bacillati</taxon>
        <taxon>Actinomycetota</taxon>
        <taxon>Actinomycetes</taxon>
        <taxon>Streptosporangiales</taxon>
        <taxon>Streptosporangiaceae</taxon>
        <taxon>Nonomuraea</taxon>
    </lineage>
</organism>
<sequence length="263" mass="29258">MYRSYHRLLKNHWLGNGACWTVIVPDDGNPLTLTEIGDRLSGGESHVAQKTARPVNAFPGDEAWAVLVGRSGSVTELFEYGFHAAFPPVLPRLSEGGRAYSVHWNVNGNNRIAFAADGELLLAVDAMYPGSWTHEANLAHWPELTAMAPHFRWRNGKSWRAASLATIELTTGCRLSQEWLEQERPHLTGQRWGSAARSPSVTVRVKPVRLPESHPRSTARRMQALTRAARPARRRTSRGSSRCPGSRWAGGGPASGRRCRRRR</sequence>
<protein>
    <submittedName>
        <fullName evidence="2">Uncharacterized protein</fullName>
    </submittedName>
</protein>
<dbReference type="EMBL" id="LT559118">
    <property type="protein sequence ID" value="SBO92366.1"/>
    <property type="molecule type" value="Genomic_DNA"/>
</dbReference>
<name>A0A1M4E0N6_9ACTN</name>
<gene>
    <name evidence="2" type="ORF">BN4615_P1880</name>
</gene>
<dbReference type="AlphaFoldDB" id="A0A1M4E0N6"/>
<feature type="region of interest" description="Disordered" evidence="1">
    <location>
        <begin position="211"/>
        <end position="263"/>
    </location>
</feature>
<evidence type="ECO:0000313" key="2">
    <source>
        <dbReference type="EMBL" id="SBO92366.1"/>
    </source>
</evidence>
<reference evidence="2" key="1">
    <citation type="submission" date="2016-04" db="EMBL/GenBank/DDBJ databases">
        <authorList>
            <person name="Evans L.H."/>
            <person name="Alamgir A."/>
            <person name="Owens N."/>
            <person name="Weber N.D."/>
            <person name="Virtaneva K."/>
            <person name="Barbian K."/>
            <person name="Babar A."/>
            <person name="Rosenke K."/>
        </authorList>
    </citation>
    <scope>NUCLEOTIDE SEQUENCE</scope>
    <source>
        <strain evidence="2">Nono1</strain>
    </source>
</reference>
<dbReference type="RefSeq" id="WP_225271641.1">
    <property type="nucleotide sequence ID" value="NZ_CP084058.1"/>
</dbReference>
<feature type="compositionally biased region" description="Low complexity" evidence="1">
    <location>
        <begin position="238"/>
        <end position="247"/>
    </location>
</feature>
<evidence type="ECO:0000256" key="1">
    <source>
        <dbReference type="SAM" id="MobiDB-lite"/>
    </source>
</evidence>
<proteinExistence type="predicted"/>
<accession>A0A1M4E0N6</accession>